<dbReference type="Pfam" id="PF01047">
    <property type="entry name" value="MarR"/>
    <property type="match status" value="1"/>
</dbReference>
<keyword evidence="1" id="KW-0805">Transcription regulation</keyword>
<evidence type="ECO:0000256" key="3">
    <source>
        <dbReference type="ARBA" id="ARBA00023163"/>
    </source>
</evidence>
<name>A0A956NG09_UNCEI</name>
<comment type="caution">
    <text evidence="5">The sequence shown here is derived from an EMBL/GenBank/DDBJ whole genome shotgun (WGS) entry which is preliminary data.</text>
</comment>
<dbReference type="InterPro" id="IPR000835">
    <property type="entry name" value="HTH_MarR-typ"/>
</dbReference>
<evidence type="ECO:0000256" key="1">
    <source>
        <dbReference type="ARBA" id="ARBA00023015"/>
    </source>
</evidence>
<dbReference type="PROSITE" id="PS01117">
    <property type="entry name" value="HTH_MARR_1"/>
    <property type="match status" value="1"/>
</dbReference>
<sequence>MALQFLSPVHKATRQIGLYLTPKAEALGFGLPEAHLSSYLLAYGPCAIGELHRVFGLRRSTLTSILDRLEERGLLERSIHPDDRRSFLVELTAAGRKMAAKTNRDVQVLEDAIRERLKPSDIKGFERVMEAIAEATQVEVRQR</sequence>
<dbReference type="EMBL" id="JAGQHS010000143">
    <property type="protein sequence ID" value="MCA9758112.1"/>
    <property type="molecule type" value="Genomic_DNA"/>
</dbReference>
<dbReference type="InterPro" id="IPR023187">
    <property type="entry name" value="Tscrpt_reg_MarR-type_CS"/>
</dbReference>
<dbReference type="GO" id="GO:0003677">
    <property type="term" value="F:DNA binding"/>
    <property type="evidence" value="ECO:0007669"/>
    <property type="project" value="UniProtKB-KW"/>
</dbReference>
<gene>
    <name evidence="5" type="ORF">KDA27_20125</name>
</gene>
<dbReference type="AlphaFoldDB" id="A0A956NG09"/>
<dbReference type="GO" id="GO:0006950">
    <property type="term" value="P:response to stress"/>
    <property type="evidence" value="ECO:0007669"/>
    <property type="project" value="TreeGrafter"/>
</dbReference>
<dbReference type="PANTHER" id="PTHR33164:SF94">
    <property type="entry name" value="TRANSCRIPTIONAL REGULATORY PROTEIN-RELATED"/>
    <property type="match status" value="1"/>
</dbReference>
<dbReference type="PRINTS" id="PR00598">
    <property type="entry name" value="HTHMARR"/>
</dbReference>
<keyword evidence="3" id="KW-0804">Transcription</keyword>
<evidence type="ECO:0000313" key="5">
    <source>
        <dbReference type="EMBL" id="MCA9758112.1"/>
    </source>
</evidence>
<dbReference type="InterPro" id="IPR036388">
    <property type="entry name" value="WH-like_DNA-bd_sf"/>
</dbReference>
<evidence type="ECO:0000259" key="4">
    <source>
        <dbReference type="PROSITE" id="PS50995"/>
    </source>
</evidence>
<keyword evidence="2" id="KW-0238">DNA-binding</keyword>
<dbReference type="GO" id="GO:0003700">
    <property type="term" value="F:DNA-binding transcription factor activity"/>
    <property type="evidence" value="ECO:0007669"/>
    <property type="project" value="InterPro"/>
</dbReference>
<reference evidence="5" key="1">
    <citation type="submission" date="2020-04" db="EMBL/GenBank/DDBJ databases">
        <authorList>
            <person name="Zhang T."/>
        </authorList>
    </citation>
    <scope>NUCLEOTIDE SEQUENCE</scope>
    <source>
        <strain evidence="5">HKST-UBA02</strain>
    </source>
</reference>
<evidence type="ECO:0000256" key="2">
    <source>
        <dbReference type="ARBA" id="ARBA00023125"/>
    </source>
</evidence>
<dbReference type="InterPro" id="IPR039422">
    <property type="entry name" value="MarR/SlyA-like"/>
</dbReference>
<dbReference type="SUPFAM" id="SSF46785">
    <property type="entry name" value="Winged helix' DNA-binding domain"/>
    <property type="match status" value="1"/>
</dbReference>
<dbReference type="SMART" id="SM00347">
    <property type="entry name" value="HTH_MARR"/>
    <property type="match status" value="1"/>
</dbReference>
<dbReference type="InterPro" id="IPR036390">
    <property type="entry name" value="WH_DNA-bd_sf"/>
</dbReference>
<reference evidence="5" key="2">
    <citation type="journal article" date="2021" name="Microbiome">
        <title>Successional dynamics and alternative stable states in a saline activated sludge microbial community over 9 years.</title>
        <authorList>
            <person name="Wang Y."/>
            <person name="Ye J."/>
            <person name="Ju F."/>
            <person name="Liu L."/>
            <person name="Boyd J.A."/>
            <person name="Deng Y."/>
            <person name="Parks D.H."/>
            <person name="Jiang X."/>
            <person name="Yin X."/>
            <person name="Woodcroft B.J."/>
            <person name="Tyson G.W."/>
            <person name="Hugenholtz P."/>
            <person name="Polz M.F."/>
            <person name="Zhang T."/>
        </authorList>
    </citation>
    <scope>NUCLEOTIDE SEQUENCE</scope>
    <source>
        <strain evidence="5">HKST-UBA02</strain>
    </source>
</reference>
<dbReference type="Proteomes" id="UP000739538">
    <property type="component" value="Unassembled WGS sequence"/>
</dbReference>
<proteinExistence type="predicted"/>
<accession>A0A956NG09</accession>
<feature type="domain" description="HTH marR-type" evidence="4">
    <location>
        <begin position="1"/>
        <end position="134"/>
    </location>
</feature>
<dbReference type="Gene3D" id="1.10.10.10">
    <property type="entry name" value="Winged helix-like DNA-binding domain superfamily/Winged helix DNA-binding domain"/>
    <property type="match status" value="1"/>
</dbReference>
<dbReference type="PROSITE" id="PS50995">
    <property type="entry name" value="HTH_MARR_2"/>
    <property type="match status" value="1"/>
</dbReference>
<protein>
    <submittedName>
        <fullName evidence="5">MarR family transcriptional regulator</fullName>
    </submittedName>
</protein>
<organism evidence="5 6">
    <name type="scientific">Eiseniibacteriota bacterium</name>
    <dbReference type="NCBI Taxonomy" id="2212470"/>
    <lineage>
        <taxon>Bacteria</taxon>
        <taxon>Candidatus Eiseniibacteriota</taxon>
    </lineage>
</organism>
<dbReference type="PANTHER" id="PTHR33164">
    <property type="entry name" value="TRANSCRIPTIONAL REGULATOR, MARR FAMILY"/>
    <property type="match status" value="1"/>
</dbReference>
<evidence type="ECO:0000313" key="6">
    <source>
        <dbReference type="Proteomes" id="UP000739538"/>
    </source>
</evidence>